<keyword evidence="4" id="KW-1185">Reference proteome</keyword>
<evidence type="ECO:0000259" key="2">
    <source>
        <dbReference type="Pfam" id="PF19816"/>
    </source>
</evidence>
<sequence length="146" mass="15298">MPIPAHRMALTAFSALAATTLFAAPAGATVFNQGISVHGDAYVAKDGAVTLSGTYHCEQASPMGAMQIKATLAQEGGSRVSIGAEQIVCDGKERRWVANAPGAFVNVHPGRAVVTAELQEVRLSGLMPRSVDTVAQDSRDVEVREH</sequence>
<dbReference type="Pfam" id="PF19816">
    <property type="entry name" value="DUF6299"/>
    <property type="match status" value="1"/>
</dbReference>
<reference evidence="4" key="1">
    <citation type="submission" date="2023-07" db="EMBL/GenBank/DDBJ databases">
        <title>Whole genome shotgun sequence of Streptomyces nojiriensis NBRC 13794.</title>
        <authorList>
            <person name="Komaki H."/>
            <person name="Tamura T."/>
        </authorList>
    </citation>
    <scope>NUCLEOTIDE SEQUENCE [LARGE SCALE GENOMIC DNA]</scope>
    <source>
        <strain evidence="4">NBRC 13794</strain>
    </source>
</reference>
<evidence type="ECO:0000313" key="4">
    <source>
        <dbReference type="Proteomes" id="UP000613974"/>
    </source>
</evidence>
<keyword evidence="1" id="KW-0732">Signal</keyword>
<dbReference type="Proteomes" id="UP000613974">
    <property type="component" value="Unassembled WGS sequence"/>
</dbReference>
<protein>
    <recommendedName>
        <fullName evidence="2">DUF6299 domain-containing protein</fullName>
    </recommendedName>
</protein>
<feature type="domain" description="DUF6299" evidence="2">
    <location>
        <begin position="34"/>
        <end position="144"/>
    </location>
</feature>
<feature type="chain" id="PRO_5045513292" description="DUF6299 domain-containing protein" evidence="1">
    <location>
        <begin position="24"/>
        <end position="146"/>
    </location>
</feature>
<gene>
    <name evidence="3" type="ORF">Snoj_63470</name>
</gene>
<accession>A0ABQ3SWB4</accession>
<dbReference type="RefSeq" id="WP_208809272.1">
    <property type="nucleotide sequence ID" value="NZ_CP071139.1"/>
</dbReference>
<dbReference type="EMBL" id="BNEC01000005">
    <property type="protein sequence ID" value="GHI72429.1"/>
    <property type="molecule type" value="Genomic_DNA"/>
</dbReference>
<evidence type="ECO:0000313" key="3">
    <source>
        <dbReference type="EMBL" id="GHI72429.1"/>
    </source>
</evidence>
<dbReference type="InterPro" id="IPR046266">
    <property type="entry name" value="DUF6299"/>
</dbReference>
<evidence type="ECO:0000256" key="1">
    <source>
        <dbReference type="SAM" id="SignalP"/>
    </source>
</evidence>
<dbReference type="GeneID" id="95590668"/>
<feature type="signal peptide" evidence="1">
    <location>
        <begin position="1"/>
        <end position="23"/>
    </location>
</feature>
<comment type="caution">
    <text evidence="3">The sequence shown here is derived from an EMBL/GenBank/DDBJ whole genome shotgun (WGS) entry which is preliminary data.</text>
</comment>
<proteinExistence type="predicted"/>
<name>A0ABQ3SWB4_9ACTN</name>
<organism evidence="3 4">
    <name type="scientific">Streptomyces nojiriensis</name>
    <dbReference type="NCBI Taxonomy" id="66374"/>
    <lineage>
        <taxon>Bacteria</taxon>
        <taxon>Bacillati</taxon>
        <taxon>Actinomycetota</taxon>
        <taxon>Actinomycetes</taxon>
        <taxon>Kitasatosporales</taxon>
        <taxon>Streptomycetaceae</taxon>
        <taxon>Streptomyces</taxon>
    </lineage>
</organism>